<protein>
    <submittedName>
        <fullName evidence="14">Amino acid ABC transporter substrate-binding protein, PAAT family</fullName>
    </submittedName>
</protein>
<dbReference type="AlphaFoldDB" id="A0A1H3BWQ9"/>
<dbReference type="GO" id="GO:0015276">
    <property type="term" value="F:ligand-gated monoatomic ion channel activity"/>
    <property type="evidence" value="ECO:0007669"/>
    <property type="project" value="InterPro"/>
</dbReference>
<proteinExistence type="predicted"/>
<evidence type="ECO:0000256" key="2">
    <source>
        <dbReference type="ARBA" id="ARBA00022448"/>
    </source>
</evidence>
<dbReference type="GO" id="GO:0016020">
    <property type="term" value="C:membrane"/>
    <property type="evidence" value="ECO:0007669"/>
    <property type="project" value="UniProtKB-SubCell"/>
</dbReference>
<dbReference type="Pfam" id="PF00497">
    <property type="entry name" value="SBP_bac_3"/>
    <property type="match status" value="1"/>
</dbReference>
<dbReference type="Pfam" id="PF00060">
    <property type="entry name" value="Lig_chan"/>
    <property type="match status" value="1"/>
</dbReference>
<keyword evidence="15" id="KW-1185">Reference proteome</keyword>
<dbReference type="PANTHER" id="PTHR18966">
    <property type="entry name" value="IONOTROPIC GLUTAMATE RECEPTOR"/>
    <property type="match status" value="1"/>
</dbReference>
<evidence type="ECO:0000256" key="5">
    <source>
        <dbReference type="ARBA" id="ARBA00023065"/>
    </source>
</evidence>
<dbReference type="InterPro" id="IPR001320">
    <property type="entry name" value="Iontro_rcpt_C"/>
</dbReference>
<keyword evidence="5" id="KW-0406">Ion transport</keyword>
<evidence type="ECO:0000256" key="1">
    <source>
        <dbReference type="ARBA" id="ARBA00004141"/>
    </source>
</evidence>
<gene>
    <name evidence="14" type="ORF">SAMN05444358_10635</name>
</gene>
<keyword evidence="9" id="KW-0407">Ion channel</keyword>
<evidence type="ECO:0000256" key="8">
    <source>
        <dbReference type="ARBA" id="ARBA00023180"/>
    </source>
</evidence>
<feature type="transmembrane region" description="Helical" evidence="10">
    <location>
        <begin position="133"/>
        <end position="154"/>
    </location>
</feature>
<dbReference type="STRING" id="985054.SAMN05444358_10635"/>
<keyword evidence="4 10" id="KW-1133">Transmembrane helix</keyword>
<dbReference type="Gene3D" id="1.10.287.70">
    <property type="match status" value="1"/>
</dbReference>
<evidence type="ECO:0000256" key="3">
    <source>
        <dbReference type="ARBA" id="ARBA00022692"/>
    </source>
</evidence>
<dbReference type="EMBL" id="FNNP01000006">
    <property type="protein sequence ID" value="SDX46098.1"/>
    <property type="molecule type" value="Genomic_DNA"/>
</dbReference>
<reference evidence="15" key="1">
    <citation type="submission" date="2016-10" db="EMBL/GenBank/DDBJ databases">
        <authorList>
            <person name="Varghese N."/>
            <person name="Submissions S."/>
        </authorList>
    </citation>
    <scope>NUCLEOTIDE SEQUENCE [LARGE SCALE GENOMIC DNA]</scope>
    <source>
        <strain evidence="15">DSM 27839</strain>
    </source>
</reference>
<keyword evidence="7" id="KW-0675">Receptor</keyword>
<evidence type="ECO:0000259" key="13">
    <source>
        <dbReference type="SMART" id="SM00079"/>
    </source>
</evidence>
<evidence type="ECO:0000313" key="14">
    <source>
        <dbReference type="EMBL" id="SDX46098.1"/>
    </source>
</evidence>
<dbReference type="SMART" id="SM00079">
    <property type="entry name" value="PBPe"/>
    <property type="match status" value="1"/>
</dbReference>
<organism evidence="14 15">
    <name type="scientific">Ruegeria halocynthiae</name>
    <dbReference type="NCBI Taxonomy" id="985054"/>
    <lineage>
        <taxon>Bacteria</taxon>
        <taxon>Pseudomonadati</taxon>
        <taxon>Pseudomonadota</taxon>
        <taxon>Alphaproteobacteria</taxon>
        <taxon>Rhodobacterales</taxon>
        <taxon>Roseobacteraceae</taxon>
        <taxon>Ruegeria</taxon>
    </lineage>
</organism>
<dbReference type="RefSeq" id="WP_074737637.1">
    <property type="nucleotide sequence ID" value="NZ_FNNP01000006.1"/>
</dbReference>
<dbReference type="CDD" id="cd00997">
    <property type="entry name" value="PBP2_GluR0"/>
    <property type="match status" value="1"/>
</dbReference>
<dbReference type="SUPFAM" id="SSF53850">
    <property type="entry name" value="Periplasmic binding protein-like II"/>
    <property type="match status" value="1"/>
</dbReference>
<evidence type="ECO:0000256" key="9">
    <source>
        <dbReference type="ARBA" id="ARBA00023303"/>
    </source>
</evidence>
<feature type="domain" description="Ionotropic glutamate receptor C-terminal" evidence="13">
    <location>
        <begin position="24"/>
        <end position="350"/>
    </location>
</feature>
<evidence type="ECO:0000259" key="12">
    <source>
        <dbReference type="SMART" id="SM00062"/>
    </source>
</evidence>
<name>A0A1H3BWQ9_9RHOB</name>
<dbReference type="InterPro" id="IPR015683">
    <property type="entry name" value="Ionotropic_Glu_rcpt"/>
</dbReference>
<feature type="domain" description="Solute-binding protein family 3/N-terminal" evidence="12">
    <location>
        <begin position="24"/>
        <end position="351"/>
    </location>
</feature>
<dbReference type="SMART" id="SM00062">
    <property type="entry name" value="PBPb"/>
    <property type="match status" value="1"/>
</dbReference>
<keyword evidence="11" id="KW-0732">Signal</keyword>
<dbReference type="Gene3D" id="3.40.190.10">
    <property type="entry name" value="Periplasmic binding protein-like II"/>
    <property type="match status" value="2"/>
</dbReference>
<evidence type="ECO:0000313" key="15">
    <source>
        <dbReference type="Proteomes" id="UP000183400"/>
    </source>
</evidence>
<dbReference type="Proteomes" id="UP000183400">
    <property type="component" value="Unassembled WGS sequence"/>
</dbReference>
<accession>A0A1H3BWQ9</accession>
<evidence type="ECO:0000256" key="4">
    <source>
        <dbReference type="ARBA" id="ARBA00022989"/>
    </source>
</evidence>
<evidence type="ECO:0000256" key="10">
    <source>
        <dbReference type="SAM" id="Phobius"/>
    </source>
</evidence>
<feature type="transmembrane region" description="Helical" evidence="10">
    <location>
        <begin position="198"/>
        <end position="216"/>
    </location>
</feature>
<feature type="signal peptide" evidence="11">
    <location>
        <begin position="1"/>
        <end position="22"/>
    </location>
</feature>
<evidence type="ECO:0000256" key="6">
    <source>
        <dbReference type="ARBA" id="ARBA00023136"/>
    </source>
</evidence>
<evidence type="ECO:0000256" key="11">
    <source>
        <dbReference type="SAM" id="SignalP"/>
    </source>
</evidence>
<dbReference type="OrthoDB" id="9768183at2"/>
<keyword evidence="2" id="KW-0813">Transport</keyword>
<dbReference type="InterPro" id="IPR001638">
    <property type="entry name" value="Solute-binding_3/MltF_N"/>
</dbReference>
<evidence type="ECO:0000256" key="7">
    <source>
        <dbReference type="ARBA" id="ARBA00023170"/>
    </source>
</evidence>
<dbReference type="SUPFAM" id="SSF81324">
    <property type="entry name" value="Voltage-gated potassium channels"/>
    <property type="match status" value="1"/>
</dbReference>
<keyword evidence="6 10" id="KW-0472">Membrane</keyword>
<keyword evidence="3 10" id="KW-0812">Transmembrane</keyword>
<comment type="subcellular location">
    <subcellularLocation>
        <location evidence="1">Membrane</location>
        <topology evidence="1">Multi-pass membrane protein</topology>
    </subcellularLocation>
</comment>
<feature type="chain" id="PRO_5010267251" evidence="11">
    <location>
        <begin position="23"/>
        <end position="352"/>
    </location>
</feature>
<keyword evidence="8" id="KW-0325">Glycoprotein</keyword>
<sequence>MKRAFFALICLTFATLALQSQAQSLTVTTVTRPPFSFIEDGAQTGFSMDLLAALSESLGWEYSVNRVESFGDMLGAVQDGSADLAIANISITAMRETRMDFTQPIFEAGLQIMVPSEAARQPSLLHALLSRELFIAIGLAFAILLGGGMLMWGFEKRAQPYFDRNLNEAWFPSFWWALNLVVNGGFEERMPRTPFGRILGVVLVVSSLFIVSVFTARITSVMTVDAITGSVNSVNDLYGKQVGTISDSTAANFLNRREVEFTGYSDLQNMLTAFTDKELDAVVFDAPILSYFAAHEGRRIASMTGGVFLRENYGIAFPTGSPLVEDVNQALLSLREDGTYDEIYRKWFGARN</sequence>